<gene>
    <name evidence="2" type="ORF">GCM10023183_31530</name>
</gene>
<reference evidence="3" key="1">
    <citation type="journal article" date="2019" name="Int. J. Syst. Evol. Microbiol.">
        <title>The Global Catalogue of Microorganisms (GCM) 10K type strain sequencing project: providing services to taxonomists for standard genome sequencing and annotation.</title>
        <authorList>
            <consortium name="The Broad Institute Genomics Platform"/>
            <consortium name="The Broad Institute Genome Sequencing Center for Infectious Disease"/>
            <person name="Wu L."/>
            <person name="Ma J."/>
        </authorList>
    </citation>
    <scope>NUCLEOTIDE SEQUENCE [LARGE SCALE GENOMIC DNA]</scope>
    <source>
        <strain evidence="3">JCM 17917</strain>
    </source>
</reference>
<name>A0ABP8FWL8_9BACT</name>
<proteinExistence type="predicted"/>
<evidence type="ECO:0000256" key="1">
    <source>
        <dbReference type="SAM" id="Phobius"/>
    </source>
</evidence>
<keyword evidence="1" id="KW-0812">Transmembrane</keyword>
<dbReference type="EMBL" id="BAABGX010000003">
    <property type="protein sequence ID" value="GAA4312465.1"/>
    <property type="molecule type" value="Genomic_DNA"/>
</dbReference>
<keyword evidence="3" id="KW-1185">Reference proteome</keyword>
<evidence type="ECO:0008006" key="4">
    <source>
        <dbReference type="Google" id="ProtNLM"/>
    </source>
</evidence>
<feature type="transmembrane region" description="Helical" evidence="1">
    <location>
        <begin position="12"/>
        <end position="37"/>
    </location>
</feature>
<feature type="transmembrane region" description="Helical" evidence="1">
    <location>
        <begin position="43"/>
        <end position="62"/>
    </location>
</feature>
<keyword evidence="1" id="KW-1133">Transmembrane helix</keyword>
<evidence type="ECO:0000313" key="3">
    <source>
        <dbReference type="Proteomes" id="UP001501844"/>
    </source>
</evidence>
<dbReference type="Proteomes" id="UP001501844">
    <property type="component" value="Unassembled WGS sequence"/>
</dbReference>
<protein>
    <recommendedName>
        <fullName evidence="4">PH domain-containing protein</fullName>
    </recommendedName>
</protein>
<evidence type="ECO:0000313" key="2">
    <source>
        <dbReference type="EMBL" id="GAA4312465.1"/>
    </source>
</evidence>
<sequence length="167" mass="18985">MPHIFDRKTDSFFGSLSYAGYGLLVIGALMVSSPWWWTGEVNQTQMLAVGVLLLILGVLFKFTHHGFQLDFEQGRVREYLLMFGIKFGQWAPLPVFERVVLTTNMIPAGHDHPGEEPALVKWYTVGLYATADEPAYELRTSHEHEALQTLELLSHRLQVPSENRLIS</sequence>
<dbReference type="RefSeq" id="WP_345168266.1">
    <property type="nucleotide sequence ID" value="NZ_BAABGX010000003.1"/>
</dbReference>
<comment type="caution">
    <text evidence="2">The sequence shown here is derived from an EMBL/GenBank/DDBJ whole genome shotgun (WGS) entry which is preliminary data.</text>
</comment>
<organism evidence="2 3">
    <name type="scientific">Nibribacter koreensis</name>
    <dbReference type="NCBI Taxonomy" id="1084519"/>
    <lineage>
        <taxon>Bacteria</taxon>
        <taxon>Pseudomonadati</taxon>
        <taxon>Bacteroidota</taxon>
        <taxon>Cytophagia</taxon>
        <taxon>Cytophagales</taxon>
        <taxon>Hymenobacteraceae</taxon>
        <taxon>Nibribacter</taxon>
    </lineage>
</organism>
<accession>A0ABP8FWL8</accession>
<keyword evidence="1" id="KW-0472">Membrane</keyword>